<gene>
    <name evidence="2" type="ORF">HDF10_002783</name>
</gene>
<keyword evidence="1" id="KW-0472">Membrane</keyword>
<keyword evidence="1" id="KW-1133">Transmembrane helix</keyword>
<organism evidence="2 3">
    <name type="scientific">Tunturiibacter lichenicola</name>
    <dbReference type="NCBI Taxonomy" id="2051959"/>
    <lineage>
        <taxon>Bacteria</taxon>
        <taxon>Pseudomonadati</taxon>
        <taxon>Acidobacteriota</taxon>
        <taxon>Terriglobia</taxon>
        <taxon>Terriglobales</taxon>
        <taxon>Acidobacteriaceae</taxon>
        <taxon>Tunturiibacter</taxon>
    </lineage>
</organism>
<feature type="transmembrane region" description="Helical" evidence="1">
    <location>
        <begin position="51"/>
        <end position="75"/>
    </location>
</feature>
<evidence type="ECO:0000256" key="1">
    <source>
        <dbReference type="SAM" id="Phobius"/>
    </source>
</evidence>
<feature type="transmembrane region" description="Helical" evidence="1">
    <location>
        <begin position="12"/>
        <end position="31"/>
    </location>
</feature>
<dbReference type="Pfam" id="PF14329">
    <property type="entry name" value="DUF4386"/>
    <property type="match status" value="1"/>
</dbReference>
<accession>A0A7W8J8U9</accession>
<reference evidence="2 3" key="1">
    <citation type="submission" date="2020-08" db="EMBL/GenBank/DDBJ databases">
        <title>Genomic Encyclopedia of Type Strains, Phase IV (KMG-V): Genome sequencing to study the core and pangenomes of soil and plant-associated prokaryotes.</title>
        <authorList>
            <person name="Whitman W."/>
        </authorList>
    </citation>
    <scope>NUCLEOTIDE SEQUENCE [LARGE SCALE GENOMIC DNA]</scope>
    <source>
        <strain evidence="2 3">M8US30</strain>
    </source>
</reference>
<evidence type="ECO:0008006" key="4">
    <source>
        <dbReference type="Google" id="ProtNLM"/>
    </source>
</evidence>
<evidence type="ECO:0000313" key="2">
    <source>
        <dbReference type="EMBL" id="MBB5344797.1"/>
    </source>
</evidence>
<name>A0A7W8J8U9_9BACT</name>
<proteinExistence type="predicted"/>
<comment type="caution">
    <text evidence="2">The sequence shown here is derived from an EMBL/GenBank/DDBJ whole genome shotgun (WGS) entry which is preliminary data.</text>
</comment>
<dbReference type="InterPro" id="IPR025495">
    <property type="entry name" value="DUF4386"/>
</dbReference>
<dbReference type="AlphaFoldDB" id="A0A7W8J8U9"/>
<sequence length="103" mass="10941">MSSTKNPGRFAGLLYLLFSIPGVFAMVYVPSKLLVHGNAAATANNIAASETLFRLGIAAQLISQAGFILVALALYDLLKGVNRRYALAHGDVRCCLDPDSVSE</sequence>
<keyword evidence="1" id="KW-0812">Transmembrane</keyword>
<dbReference type="EMBL" id="JACHDZ010000004">
    <property type="protein sequence ID" value="MBB5344797.1"/>
    <property type="molecule type" value="Genomic_DNA"/>
</dbReference>
<dbReference type="Proteomes" id="UP000569092">
    <property type="component" value="Unassembled WGS sequence"/>
</dbReference>
<evidence type="ECO:0000313" key="3">
    <source>
        <dbReference type="Proteomes" id="UP000569092"/>
    </source>
</evidence>
<protein>
    <recommendedName>
        <fullName evidence="4">DUF4386 domain-containing protein</fullName>
    </recommendedName>
</protein>